<dbReference type="SUPFAM" id="SSF55874">
    <property type="entry name" value="ATPase domain of HSP90 chaperone/DNA topoisomerase II/histidine kinase"/>
    <property type="match status" value="1"/>
</dbReference>
<protein>
    <submittedName>
        <fullName evidence="2">ATP-binding protein</fullName>
    </submittedName>
</protein>
<dbReference type="Pfam" id="PF13581">
    <property type="entry name" value="HATPase_c_2"/>
    <property type="match status" value="1"/>
</dbReference>
<feature type="domain" description="Histidine kinase/HSP90-like ATPase" evidence="1">
    <location>
        <begin position="49"/>
        <end position="154"/>
    </location>
</feature>
<keyword evidence="2" id="KW-0067">ATP-binding</keyword>
<dbReference type="Gene3D" id="3.30.565.10">
    <property type="entry name" value="Histidine kinase-like ATPase, C-terminal domain"/>
    <property type="match status" value="1"/>
</dbReference>
<evidence type="ECO:0000313" key="2">
    <source>
        <dbReference type="EMBL" id="TNJ63425.1"/>
    </source>
</evidence>
<proteinExistence type="predicted"/>
<dbReference type="InterPro" id="IPR036890">
    <property type="entry name" value="HATPase_C_sf"/>
</dbReference>
<reference evidence="2 3" key="1">
    <citation type="submission" date="2019-05" db="EMBL/GenBank/DDBJ databases">
        <title>We sequenced the genome of Paenibacillus hemerocallicola KCTC 33185 for further insight into its adaptation and study the phylogeny of Paenibacillus.</title>
        <authorList>
            <person name="Narsing Rao M.P."/>
        </authorList>
    </citation>
    <scope>NUCLEOTIDE SEQUENCE [LARGE SCALE GENOMIC DNA]</scope>
    <source>
        <strain evidence="2 3">KCTC 33185</strain>
    </source>
</reference>
<dbReference type="InterPro" id="IPR003594">
    <property type="entry name" value="HATPase_dom"/>
</dbReference>
<organism evidence="2 3">
    <name type="scientific">Paenibacillus hemerocallicola</name>
    <dbReference type="NCBI Taxonomy" id="1172614"/>
    <lineage>
        <taxon>Bacteria</taxon>
        <taxon>Bacillati</taxon>
        <taxon>Bacillota</taxon>
        <taxon>Bacilli</taxon>
        <taxon>Bacillales</taxon>
        <taxon>Paenibacillaceae</taxon>
        <taxon>Paenibacillus</taxon>
    </lineage>
</organism>
<dbReference type="Proteomes" id="UP000307943">
    <property type="component" value="Unassembled WGS sequence"/>
</dbReference>
<keyword evidence="3" id="KW-1185">Reference proteome</keyword>
<evidence type="ECO:0000259" key="1">
    <source>
        <dbReference type="Pfam" id="PF13581"/>
    </source>
</evidence>
<keyword evidence="2" id="KW-0547">Nucleotide-binding</keyword>
<evidence type="ECO:0000313" key="3">
    <source>
        <dbReference type="Proteomes" id="UP000307943"/>
    </source>
</evidence>
<sequence>MYLRRWGSKNRQCVQERMKEGVKMSEKWLIGTEWSIPSEFGREKRISANIAKLSGTSSLFGDRLDDMITTVTEACLNALEHGNKLDGRLQVRVRVQVSDSRTVYRIFDCGSGFDYAQWEEKRLAAMVAGNKLQEDNPRGWGLKLILSLADRVRFGSEAGAFYTEIEFGYDK</sequence>
<dbReference type="CDD" id="cd16936">
    <property type="entry name" value="HATPase_RsbW-like"/>
    <property type="match status" value="1"/>
</dbReference>
<name>A0A5C4T3S1_9BACL</name>
<dbReference type="GO" id="GO:0005524">
    <property type="term" value="F:ATP binding"/>
    <property type="evidence" value="ECO:0007669"/>
    <property type="project" value="UniProtKB-KW"/>
</dbReference>
<dbReference type="AlphaFoldDB" id="A0A5C4T3S1"/>
<gene>
    <name evidence="2" type="ORF">FE784_25620</name>
</gene>
<dbReference type="EMBL" id="VDCQ01000043">
    <property type="protein sequence ID" value="TNJ63425.1"/>
    <property type="molecule type" value="Genomic_DNA"/>
</dbReference>
<accession>A0A5C4T3S1</accession>
<comment type="caution">
    <text evidence="2">The sequence shown here is derived from an EMBL/GenBank/DDBJ whole genome shotgun (WGS) entry which is preliminary data.</text>
</comment>